<keyword evidence="11 19" id="KW-0106">Calcium</keyword>
<feature type="binding site" evidence="19">
    <location>
        <position position="787"/>
    </location>
    <ligand>
        <name>Ca(2+)</name>
        <dbReference type="ChEBI" id="CHEBI:29108"/>
        <label>1</label>
    </ligand>
</feature>
<proteinExistence type="inferred from homology"/>
<comment type="similarity">
    <text evidence="4">Belongs to the peroxidase family. Ascorbate peroxidase subfamily.</text>
</comment>
<comment type="cofactor">
    <cofactor evidence="19">
        <name>heme b</name>
        <dbReference type="ChEBI" id="CHEBI:60344"/>
    </cofactor>
    <text evidence="19">Binds 1 heme b (iron(II)-protoporphyrin IX) group per subunit.</text>
</comment>
<dbReference type="GO" id="GO:0042744">
    <property type="term" value="P:hydrogen peroxide catabolic process"/>
    <property type="evidence" value="ECO:0007669"/>
    <property type="project" value="UniProtKB-KW"/>
</dbReference>
<dbReference type="eggNOG" id="ENOG502QVUS">
    <property type="taxonomic scope" value="Eukaryota"/>
</dbReference>
<comment type="function">
    <text evidence="2">Removal of H(2)O(2), oxidation of toxic reductants, biosynthesis and degradation of lignin, suberization, auxin catabolism, response to environmental stresses such as wounding, pathogen attack and oxidative stress. These functions might be dependent on each isozyme/isoform in each plant tissue.</text>
</comment>
<keyword evidence="10 22" id="KW-0732">Signal</keyword>
<evidence type="ECO:0000256" key="16">
    <source>
        <dbReference type="ARBA" id="ARBA00023283"/>
    </source>
</evidence>
<dbReference type="FunFam" id="1.10.420.10:FF:000006">
    <property type="entry name" value="Peroxidase"/>
    <property type="match status" value="1"/>
</dbReference>
<keyword evidence="7" id="KW-0575">Peroxidase</keyword>
<keyword evidence="17" id="KW-0376">Hydrogen peroxide</keyword>
<evidence type="ECO:0000256" key="13">
    <source>
        <dbReference type="ARBA" id="ARBA00023004"/>
    </source>
</evidence>
<dbReference type="GO" id="GO:0140825">
    <property type="term" value="F:lactoperoxidase activity"/>
    <property type="evidence" value="ECO:0007669"/>
    <property type="project" value="UniProtKB-EC"/>
</dbReference>
<dbReference type="InterPro" id="IPR019793">
    <property type="entry name" value="Peroxidases_heam-ligand_BS"/>
</dbReference>
<dbReference type="SUPFAM" id="SSF48113">
    <property type="entry name" value="Heme-dependent peroxidases"/>
    <property type="match status" value="5"/>
</dbReference>
<feature type="active site" description="Proton acceptor" evidence="18">
    <location>
        <position position="766"/>
    </location>
</feature>
<feature type="disulfide bond" evidence="21">
    <location>
        <begin position="830"/>
        <end position="1026"/>
    </location>
</feature>
<evidence type="ECO:0000256" key="21">
    <source>
        <dbReference type="PIRSR" id="PIRSR600823-5"/>
    </source>
</evidence>
<dbReference type="PANTHER" id="PTHR31388">
    <property type="entry name" value="PEROXIDASE 72-RELATED"/>
    <property type="match status" value="1"/>
</dbReference>
<feature type="site" description="Transition state stabilizer" evidence="20">
    <location>
        <position position="762"/>
    </location>
</feature>
<evidence type="ECO:0000256" key="19">
    <source>
        <dbReference type="PIRSR" id="PIRSR600823-3"/>
    </source>
</evidence>
<keyword evidence="8" id="KW-0349">Heme</keyword>
<keyword evidence="12" id="KW-0560">Oxidoreductase</keyword>
<feature type="domain" description="Plant heme peroxidase family profile" evidence="23">
    <location>
        <begin position="20"/>
        <end position="454"/>
    </location>
</feature>
<feature type="chain" id="PRO_5002276506" description="peroxidase" evidence="22">
    <location>
        <begin position="20"/>
        <end position="1302"/>
    </location>
</feature>
<feature type="domain" description="Plant heme peroxidase family profile" evidence="23">
    <location>
        <begin position="1055"/>
        <end position="1301"/>
    </location>
</feature>
<evidence type="ECO:0000256" key="5">
    <source>
        <dbReference type="ARBA" id="ARBA00012313"/>
    </source>
</evidence>
<organism evidence="24">
    <name type="scientific">Oryza barthii</name>
    <dbReference type="NCBI Taxonomy" id="65489"/>
    <lineage>
        <taxon>Eukaryota</taxon>
        <taxon>Viridiplantae</taxon>
        <taxon>Streptophyta</taxon>
        <taxon>Embryophyta</taxon>
        <taxon>Tracheophyta</taxon>
        <taxon>Spermatophyta</taxon>
        <taxon>Magnoliopsida</taxon>
        <taxon>Liliopsida</taxon>
        <taxon>Poales</taxon>
        <taxon>Poaceae</taxon>
        <taxon>BOP clade</taxon>
        <taxon>Oryzoideae</taxon>
        <taxon>Oryzeae</taxon>
        <taxon>Oryzinae</taxon>
        <taxon>Oryza</taxon>
    </lineage>
</organism>
<keyword evidence="16" id="KW-0873">Pyrrolidone carboxylic acid</keyword>
<dbReference type="PANTHER" id="PTHR31388:SF13">
    <property type="entry name" value="PEROXIDASE 2"/>
    <property type="match status" value="1"/>
</dbReference>
<reference evidence="24" key="1">
    <citation type="journal article" date="2009" name="Rice">
        <title>De Novo Next Generation Sequencing of Plant Genomes.</title>
        <authorList>
            <person name="Rounsley S."/>
            <person name="Marri P.R."/>
            <person name="Yu Y."/>
            <person name="He R."/>
            <person name="Sisneros N."/>
            <person name="Goicoechea J.L."/>
            <person name="Lee S.J."/>
            <person name="Angelova A."/>
            <person name="Kudrna D."/>
            <person name="Luo M."/>
            <person name="Affourtit J."/>
            <person name="Desany B."/>
            <person name="Knight J."/>
            <person name="Niazi F."/>
            <person name="Egholm M."/>
            <person name="Wing R.A."/>
        </authorList>
    </citation>
    <scope>NUCLEOTIDE SEQUENCE [LARGE SCALE GENOMIC DNA]</scope>
    <source>
        <strain evidence="24">cv. IRGC 105608</strain>
    </source>
</reference>
<dbReference type="Gene3D" id="1.10.520.10">
    <property type="match status" value="5"/>
</dbReference>
<evidence type="ECO:0000256" key="11">
    <source>
        <dbReference type="ARBA" id="ARBA00022837"/>
    </source>
</evidence>
<dbReference type="Gene3D" id="1.10.420.10">
    <property type="entry name" value="Peroxidase, domain 2"/>
    <property type="match status" value="5"/>
</dbReference>
<evidence type="ECO:0000256" key="18">
    <source>
        <dbReference type="PIRSR" id="PIRSR600823-1"/>
    </source>
</evidence>
<keyword evidence="13 19" id="KW-0408">Iron</keyword>
<feature type="binding site" evidence="19">
    <location>
        <position position="953"/>
    </location>
    <ligand>
        <name>Ca(2+)</name>
        <dbReference type="ChEBI" id="CHEBI:29108"/>
        <label>2</label>
    </ligand>
</feature>
<evidence type="ECO:0000256" key="22">
    <source>
        <dbReference type="SAM" id="SignalP"/>
    </source>
</evidence>
<feature type="binding site" evidence="19">
    <location>
        <position position="770"/>
    </location>
    <ligand>
        <name>Ca(2+)</name>
        <dbReference type="ChEBI" id="CHEBI:29108"/>
        <label>1</label>
    </ligand>
</feature>
<evidence type="ECO:0000256" key="10">
    <source>
        <dbReference type="ARBA" id="ARBA00022729"/>
    </source>
</evidence>
<comment type="catalytic activity">
    <reaction evidence="1">
        <text>2 a phenolic donor + H2O2 = 2 a phenolic radical donor + 2 H2O</text>
        <dbReference type="Rhea" id="RHEA:56136"/>
        <dbReference type="ChEBI" id="CHEBI:15377"/>
        <dbReference type="ChEBI" id="CHEBI:16240"/>
        <dbReference type="ChEBI" id="CHEBI:139520"/>
        <dbReference type="ChEBI" id="CHEBI:139521"/>
        <dbReference type="EC" id="1.11.1.7"/>
    </reaction>
</comment>
<name>A0A0D3GUY1_9ORYZ</name>
<dbReference type="InterPro" id="IPR002016">
    <property type="entry name" value="Haem_peroxidase"/>
</dbReference>
<evidence type="ECO:0000313" key="24">
    <source>
        <dbReference type="EnsemblPlants" id="OBART07G26280.1"/>
    </source>
</evidence>
<dbReference type="InterPro" id="IPR019794">
    <property type="entry name" value="Peroxidases_AS"/>
</dbReference>
<feature type="binding site" evidence="19">
    <location>
        <position position="904"/>
    </location>
    <ligand>
        <name>Ca(2+)</name>
        <dbReference type="ChEBI" id="CHEBI:29108"/>
        <label>2</label>
    </ligand>
</feature>
<evidence type="ECO:0000256" key="7">
    <source>
        <dbReference type="ARBA" id="ARBA00022559"/>
    </source>
</evidence>
<accession>A0A0D3GUY1</accession>
<dbReference type="Proteomes" id="UP000026960">
    <property type="component" value="Chromosome 7"/>
</dbReference>
<evidence type="ECO:0000313" key="25">
    <source>
        <dbReference type="Proteomes" id="UP000026960"/>
    </source>
</evidence>
<dbReference type="GO" id="GO:0006979">
    <property type="term" value="P:response to oxidative stress"/>
    <property type="evidence" value="ECO:0007669"/>
    <property type="project" value="InterPro"/>
</dbReference>
<evidence type="ECO:0000259" key="23">
    <source>
        <dbReference type="PROSITE" id="PS50873"/>
    </source>
</evidence>
<feature type="disulfide bond" evidence="21">
    <location>
        <begin position="735"/>
        <end position="824"/>
    </location>
</feature>
<dbReference type="Pfam" id="PF00141">
    <property type="entry name" value="peroxidase"/>
    <property type="match status" value="5"/>
</dbReference>
<dbReference type="FunFam" id="1.10.420.10:FF:000001">
    <property type="entry name" value="Peroxidase"/>
    <property type="match status" value="2"/>
</dbReference>
<evidence type="ECO:0000256" key="4">
    <source>
        <dbReference type="ARBA" id="ARBA00006873"/>
    </source>
</evidence>
<dbReference type="PaxDb" id="65489-OBART07G26280.1"/>
<feature type="binding site" evidence="19">
    <location>
        <position position="791"/>
    </location>
    <ligand>
        <name>Ca(2+)</name>
        <dbReference type="ChEBI" id="CHEBI:29108"/>
        <label>1</label>
    </ligand>
</feature>
<dbReference type="PRINTS" id="PR00461">
    <property type="entry name" value="PLPEROXIDASE"/>
</dbReference>
<protein>
    <recommendedName>
        <fullName evidence="5">peroxidase</fullName>
        <ecNumber evidence="5">1.11.1.7</ecNumber>
    </recommendedName>
</protein>
<evidence type="ECO:0000256" key="14">
    <source>
        <dbReference type="ARBA" id="ARBA00023157"/>
    </source>
</evidence>
<dbReference type="FunFam" id="1.10.520.10:FF:000009">
    <property type="entry name" value="Peroxidase"/>
    <property type="match status" value="3"/>
</dbReference>
<feature type="binding site" evidence="19">
    <location>
        <position position="767"/>
    </location>
    <ligand>
        <name>Ca(2+)</name>
        <dbReference type="ChEBI" id="CHEBI:29108"/>
        <label>1</label>
    </ligand>
</feature>
<dbReference type="CDD" id="cd00314">
    <property type="entry name" value="plant_peroxidase_like"/>
    <property type="match status" value="1"/>
</dbReference>
<dbReference type="InterPro" id="IPR010255">
    <property type="entry name" value="Haem_peroxidase_sf"/>
</dbReference>
<keyword evidence="6" id="KW-0964">Secreted</keyword>
<evidence type="ECO:0000256" key="1">
    <source>
        <dbReference type="ARBA" id="ARBA00000189"/>
    </source>
</evidence>
<keyword evidence="9 19" id="KW-0479">Metal-binding</keyword>
<feature type="domain" description="Plant heme peroxidase family profile" evidence="23">
    <location>
        <begin position="725"/>
        <end position="1030"/>
    </location>
</feature>
<dbReference type="InterPro" id="IPR033905">
    <property type="entry name" value="Secretory_peroxidase"/>
</dbReference>
<comment type="cofactor">
    <cofactor evidence="19">
        <name>Ca(2+)</name>
        <dbReference type="ChEBI" id="CHEBI:29108"/>
    </cofactor>
    <text evidence="19">Binds 2 calcium ions per subunit.</text>
</comment>
<evidence type="ECO:0000256" key="15">
    <source>
        <dbReference type="ARBA" id="ARBA00023180"/>
    </source>
</evidence>
<evidence type="ECO:0000256" key="3">
    <source>
        <dbReference type="ARBA" id="ARBA00004613"/>
    </source>
</evidence>
<dbReference type="EnsemblPlants" id="OBART07G26280.1">
    <property type="protein sequence ID" value="OBART07G26280.1"/>
    <property type="gene ID" value="OBART07G26280"/>
</dbReference>
<dbReference type="PROSITE" id="PS50873">
    <property type="entry name" value="PEROXIDASE_4"/>
    <property type="match status" value="4"/>
</dbReference>
<evidence type="ECO:0000256" key="9">
    <source>
        <dbReference type="ARBA" id="ARBA00022723"/>
    </source>
</evidence>
<dbReference type="Gramene" id="OBART07G26280.1">
    <property type="protein sequence ID" value="OBART07G26280.1"/>
    <property type="gene ID" value="OBART07G26280"/>
</dbReference>
<feature type="disulfide bond" evidence="21">
    <location>
        <begin position="768"/>
        <end position="788"/>
    </location>
</feature>
<dbReference type="CDD" id="cd00693">
    <property type="entry name" value="secretory_peroxidase"/>
    <property type="match status" value="4"/>
</dbReference>
<dbReference type="InterPro" id="IPR000823">
    <property type="entry name" value="Peroxidase_pln"/>
</dbReference>
<dbReference type="PRINTS" id="PR00458">
    <property type="entry name" value="PEROXIDASE"/>
</dbReference>
<feature type="binding site" evidence="19">
    <location>
        <position position="798"/>
    </location>
    <ligand>
        <name>Ca(2+)</name>
        <dbReference type="ChEBI" id="CHEBI:29108"/>
        <label>1</label>
    </ligand>
</feature>
<evidence type="ECO:0000256" key="8">
    <source>
        <dbReference type="ARBA" id="ARBA00022617"/>
    </source>
</evidence>
<feature type="binding site" evidence="19">
    <location>
        <position position="950"/>
    </location>
    <ligand>
        <name>Ca(2+)</name>
        <dbReference type="ChEBI" id="CHEBI:29108"/>
        <label>2</label>
    </ligand>
</feature>
<keyword evidence="14 21" id="KW-1015">Disulfide bond</keyword>
<dbReference type="GO" id="GO:0020037">
    <property type="term" value="F:heme binding"/>
    <property type="evidence" value="ECO:0007669"/>
    <property type="project" value="InterPro"/>
</dbReference>
<reference evidence="24" key="2">
    <citation type="submission" date="2015-03" db="UniProtKB">
        <authorList>
            <consortium name="EnsemblPlants"/>
        </authorList>
    </citation>
    <scope>IDENTIFICATION</scope>
</reference>
<sequence>MASSLSVAVLLCLAAAAAAQLSPTFYDTSCPRALATIKSAVTAAVNNEARMGASLLRLHFHDCFGCDASVLLADTATFTGEQNALPNKNSLRGFNVIDSIKTQLEGICSQTVSCADILAVAARDSVVALGGPSWTVGLGRRDSTTASMDSANNDLPPPFFDLENLIKAFGDKGFSVTDMVALSGAHTIGQAQCTNFRGRIYNETNIDAGYAAGATLLLSGQEQNAGPNVGSLRGFSVIDNAKARVEAICNQTVSCADILAVAARDSVVALGGPSWTVLLGRRDSTTASEALANTDLPAPSSSLAELIGNFSRKGLDATDMVALSGAHTIGQAQCQNFRDRIYNETNIDSAFATQRQANCPRPTGSGDSNLAPLDTTTPNAFDNAYYSNLLSNKGLLHSDQVLFNGGSADNTVRNFASNAAAFSSAFTTAMVKMGNISPLTETQGQIRLSCSKGCDASVLLSGQEQNAGPNAGSLRGFNVVDNIKTQVEAICSQTVSCADILAVAARDSVVALGGPSWTVLLGRRDSTTANESQANTDLPAPSSSLAELIGNFSRKGLDVTDMVALSGAHTIGQAQCQNFRDRLYNETNIDSSFATALKANCPRPTGSGDSNLAPLDTTTPNAFDSAYYTNLLSNKGLLHSDQVLFNGGSTDNTVRNFSSNTAAFNSAFTAAMVKMGNISPLTGTQGQIRLNCSKCALFQRVVMASASSLGLLLMLAALVSTATAHLSPTFYDTSCPRAMSIIKSTVTAAVNNEPRMGASLLRLHFHDCFVQARRKVANRFACLSDYGCDASILLAGNERNAAPNFSVRGYDVIDSIKTQIEAVCKQTVSCADILTVAARDSVVALGGPSWSVPLGRRDSTGAATAAQVVSSLAPSTDSLAQLISAYASKGLSATDLVALSGAHTIGMARCRGFRTRLYNETNIDAAFAAALKANCPATPGSGDGNLAPLDTTTPNAFDNAYYRNLLSNKGLLHSDQELFSNGSTDNTVRSFASSAAAFGAAFATAMVKMGNISPLTGTQGQIRLICSAVNSLAMASAICISLLVVVALASAASAQLSATFYDTSCPRAMSIIKSAVTAAVNSEPRMGASLLRLHFHDCFGCDASVLLSGNEQDAAPNKDSLRGFGVIDNIKTQIEAVCNQTVSCADILTVAARDSVVALGGPSWSVPLGRRDSTGASAALALSDLPPFTASLQELVDAFAKKGLSANCPRTSGDMNLAPLDTTTANAFDNAYYTNLLSNKGLLHSDQVLFNNGSTDNTVRNFASNAAAFSSAFATAMVNMGNIAPKTGTNGQIRLSCSKVNS</sequence>
<evidence type="ECO:0000256" key="12">
    <source>
        <dbReference type="ARBA" id="ARBA00023002"/>
    </source>
</evidence>
<dbReference type="STRING" id="65489.A0A0D3GUY1"/>
<dbReference type="PROSITE" id="PS00436">
    <property type="entry name" value="PEROXIDASE_2"/>
    <property type="match status" value="3"/>
</dbReference>
<evidence type="ECO:0000256" key="17">
    <source>
        <dbReference type="ARBA" id="ARBA00023324"/>
    </source>
</evidence>
<feature type="disulfide bond" evidence="21">
    <location>
        <begin position="910"/>
        <end position="935"/>
    </location>
</feature>
<evidence type="ECO:0000256" key="20">
    <source>
        <dbReference type="PIRSR" id="PIRSR600823-4"/>
    </source>
</evidence>
<dbReference type="EC" id="1.11.1.7" evidence="5"/>
<keyword evidence="25" id="KW-1185">Reference proteome</keyword>
<feature type="binding site" evidence="19">
    <location>
        <position position="958"/>
    </location>
    <ligand>
        <name>Ca(2+)</name>
        <dbReference type="ChEBI" id="CHEBI:29108"/>
        <label>2</label>
    </ligand>
</feature>
<evidence type="ECO:0000256" key="2">
    <source>
        <dbReference type="ARBA" id="ARBA00002322"/>
    </source>
</evidence>
<feature type="signal peptide" evidence="22">
    <location>
        <begin position="1"/>
        <end position="19"/>
    </location>
</feature>
<dbReference type="GO" id="GO:0005576">
    <property type="term" value="C:extracellular region"/>
    <property type="evidence" value="ECO:0007669"/>
    <property type="project" value="UniProtKB-SubCell"/>
</dbReference>
<comment type="subcellular location">
    <subcellularLocation>
        <location evidence="3">Secreted</location>
    </subcellularLocation>
</comment>
<evidence type="ECO:0000256" key="6">
    <source>
        <dbReference type="ARBA" id="ARBA00022525"/>
    </source>
</evidence>
<feature type="domain" description="Plant heme peroxidase family profile" evidence="23">
    <location>
        <begin position="452"/>
        <end position="696"/>
    </location>
</feature>
<keyword evidence="15" id="KW-0325">Glycoprotein</keyword>
<dbReference type="GO" id="GO:0046872">
    <property type="term" value="F:metal ion binding"/>
    <property type="evidence" value="ECO:0007669"/>
    <property type="project" value="UniProtKB-KW"/>
</dbReference>
<feature type="binding site" evidence="19">
    <location>
        <position position="789"/>
    </location>
    <ligand>
        <name>Ca(2+)</name>
        <dbReference type="ChEBI" id="CHEBI:29108"/>
        <label>1</label>
    </ligand>
</feature>
<dbReference type="PROSITE" id="PS00435">
    <property type="entry name" value="PEROXIDASE_1"/>
    <property type="match status" value="4"/>
</dbReference>
<feature type="binding site" description="axial binding residue" evidence="19">
    <location>
        <position position="903"/>
    </location>
    <ligand>
        <name>heme b</name>
        <dbReference type="ChEBI" id="CHEBI:60344"/>
    </ligand>
    <ligandPart>
        <name>Fe</name>
        <dbReference type="ChEBI" id="CHEBI:18248"/>
    </ligandPart>
</feature>